<proteinExistence type="predicted"/>
<dbReference type="GO" id="GO:0005634">
    <property type="term" value="C:nucleus"/>
    <property type="evidence" value="ECO:0007669"/>
    <property type="project" value="UniProtKB-SubCell"/>
</dbReference>
<dbReference type="OrthoDB" id="273345at2759"/>
<protein>
    <submittedName>
        <fullName evidence="6">Meiotic nuclear division protein 1</fullName>
    </submittedName>
</protein>
<feature type="domain" description="Leucine zipper with capping helix" evidence="5">
    <location>
        <begin position="243"/>
        <end position="295"/>
    </location>
</feature>
<evidence type="ECO:0000313" key="7">
    <source>
        <dbReference type="Proteomes" id="UP000092993"/>
    </source>
</evidence>
<comment type="subcellular location">
    <subcellularLocation>
        <location evidence="1">Nucleus</location>
    </subcellularLocation>
</comment>
<dbReference type="Pfam" id="PF18517">
    <property type="entry name" value="LZ3wCH"/>
    <property type="match status" value="1"/>
</dbReference>
<dbReference type="EMBL" id="LUGG01000022">
    <property type="protein sequence ID" value="OBZ68021.1"/>
    <property type="molecule type" value="Genomic_DNA"/>
</dbReference>
<keyword evidence="2" id="KW-0175">Coiled coil</keyword>
<evidence type="ECO:0000256" key="2">
    <source>
        <dbReference type="ARBA" id="ARBA00023054"/>
    </source>
</evidence>
<comment type="caution">
    <text evidence="6">The sequence shown here is derived from an EMBL/GenBank/DDBJ whole genome shotgun (WGS) entry which is preliminary data.</text>
</comment>
<feature type="domain" description="Mnd1 HTH" evidence="4">
    <location>
        <begin position="102"/>
        <end position="135"/>
    </location>
</feature>
<sequence>MVTQATIIDINLTCLQAPRGLSVEEKRVKLVEIFHETVRELDISSGQEQSNAYIQKDFFQVLWCRFYALARPHIAEGAGKDGAEDEGHRCAPLNHISRVIADKKRPSVSQSVKEVLQSLVDDGLVQSDKIGSSNCESTIRCTWGYIFLEFSLSAGRYCSSRVLPLRLLAETLIDVQPARHRHRKPSSSPYKLSELRSAIEAEKASRVDSADRAAALEQLAASKKELAELGKELAAYGACDPAKVEEKKRGVVLAKEAAVRWTDNYALLLSHFTRQNGVEASEVRKYLGVDEDYEDIEC</sequence>
<reference evidence="6 7" key="1">
    <citation type="submission" date="2016-03" db="EMBL/GenBank/DDBJ databases">
        <title>Whole genome sequencing of Grifola frondosa 9006-11.</title>
        <authorList>
            <person name="Min B."/>
            <person name="Park H."/>
            <person name="Kim J.-G."/>
            <person name="Cho H."/>
            <person name="Oh Y.-L."/>
            <person name="Kong W.-S."/>
            <person name="Choi I.-G."/>
        </authorList>
    </citation>
    <scope>NUCLEOTIDE SEQUENCE [LARGE SCALE GENOMIC DNA]</scope>
    <source>
        <strain evidence="6 7">9006-11</strain>
    </source>
</reference>
<evidence type="ECO:0000256" key="1">
    <source>
        <dbReference type="ARBA" id="ARBA00004123"/>
    </source>
</evidence>
<gene>
    <name evidence="6" type="primary">mnd1_1</name>
    <name evidence="6" type="ORF">A0H81_11997</name>
</gene>
<dbReference type="AlphaFoldDB" id="A0A1C7LT86"/>
<organism evidence="6 7">
    <name type="scientific">Grifola frondosa</name>
    <name type="common">Maitake</name>
    <name type="synonym">Polyporus frondosus</name>
    <dbReference type="NCBI Taxonomy" id="5627"/>
    <lineage>
        <taxon>Eukaryota</taxon>
        <taxon>Fungi</taxon>
        <taxon>Dikarya</taxon>
        <taxon>Basidiomycota</taxon>
        <taxon>Agaricomycotina</taxon>
        <taxon>Agaricomycetes</taxon>
        <taxon>Polyporales</taxon>
        <taxon>Grifolaceae</taxon>
        <taxon>Grifola</taxon>
    </lineage>
</organism>
<dbReference type="OMA" id="CESTIRC"/>
<keyword evidence="7" id="KW-1185">Reference proteome</keyword>
<evidence type="ECO:0000313" key="6">
    <source>
        <dbReference type="EMBL" id="OBZ68021.1"/>
    </source>
</evidence>
<evidence type="ECO:0000259" key="5">
    <source>
        <dbReference type="Pfam" id="PF18517"/>
    </source>
</evidence>
<keyword evidence="3" id="KW-0539">Nucleus</keyword>
<dbReference type="Pfam" id="PF03962">
    <property type="entry name" value="Mnd1"/>
    <property type="match status" value="1"/>
</dbReference>
<accession>A0A1C7LT86</accession>
<dbReference type="InterPro" id="IPR040661">
    <property type="entry name" value="LZ3wCH"/>
</dbReference>
<name>A0A1C7LT86_GRIFR</name>
<evidence type="ECO:0000259" key="4">
    <source>
        <dbReference type="Pfam" id="PF03962"/>
    </source>
</evidence>
<dbReference type="Proteomes" id="UP000092993">
    <property type="component" value="Unassembled WGS sequence"/>
</dbReference>
<evidence type="ECO:0000256" key="3">
    <source>
        <dbReference type="ARBA" id="ARBA00023242"/>
    </source>
</evidence>
<dbReference type="STRING" id="5627.A0A1C7LT86"/>
<dbReference type="InterPro" id="IPR040453">
    <property type="entry name" value="Mnd1_HTH"/>
</dbReference>